<keyword evidence="2 3" id="KW-0342">GTP-binding</keyword>
<comment type="function">
    <text evidence="3">Required for a late step of 50S ribosomal subunit assembly. Has GTPase activity.</text>
</comment>
<proteinExistence type="inferred from homology"/>
<dbReference type="GO" id="GO:0005737">
    <property type="term" value="C:cytoplasm"/>
    <property type="evidence" value="ECO:0007669"/>
    <property type="project" value="UniProtKB-SubCell"/>
</dbReference>
<sequence>MQLPPLQWYPGHMARAVKNLTAHLQRVDVVIEVRDARIPHSSTHPLLATLAPTGVIVLNRRDQVPFPVGQRWSEYLTRPERPIILTEARQGQGLAQLRQSLAQVGHGLNQRRQRRGMLPRAVRVAVVGCPNVGKSALINRLLGRRVASSAPKAGVTRQCQWVRLGGDLELLDTPGILPPRLEDQQAAIYLAICDDISEAVYDGYLIGLALLARLWVLPSPAVNPQNGLHKRYQLAPQDHTPEGYLAALAEKKCGGNLNRSAQMVLNDFRRGNLGQIALELPDFH</sequence>
<dbReference type="InterPro" id="IPR016478">
    <property type="entry name" value="GTPase_MTG1"/>
</dbReference>
<evidence type="ECO:0000313" key="6">
    <source>
        <dbReference type="EMBL" id="APB33835.1"/>
    </source>
</evidence>
<dbReference type="Gene3D" id="3.40.50.300">
    <property type="entry name" value="P-loop containing nucleotide triphosphate hydrolases"/>
    <property type="match status" value="1"/>
</dbReference>
<dbReference type="Proteomes" id="UP000180235">
    <property type="component" value="Chromosome"/>
</dbReference>
<dbReference type="SUPFAM" id="SSF52540">
    <property type="entry name" value="P-loop containing nucleoside triphosphate hydrolases"/>
    <property type="match status" value="1"/>
</dbReference>
<dbReference type="STRING" id="1188229.GlitD10_1512"/>
<comment type="similarity">
    <text evidence="3">Belongs to the TRAFAC class YlqF/YawG GTPase family. MTG1 subfamily.</text>
</comment>
<organism evidence="6 7">
    <name type="scientific">Gloeomargarita lithophora Alchichica-D10</name>
    <dbReference type="NCBI Taxonomy" id="1188229"/>
    <lineage>
        <taxon>Bacteria</taxon>
        <taxon>Bacillati</taxon>
        <taxon>Cyanobacteriota</taxon>
        <taxon>Cyanophyceae</taxon>
        <taxon>Gloeomargaritales</taxon>
        <taxon>Gloeomargaritaceae</taxon>
        <taxon>Gloeomargarita</taxon>
    </lineage>
</organism>
<evidence type="ECO:0000256" key="4">
    <source>
        <dbReference type="PIRSR" id="PIRSR006230-1"/>
    </source>
</evidence>
<dbReference type="KEGG" id="glt:GlitD10_1512"/>
<feature type="binding site" evidence="4">
    <location>
        <position position="175"/>
    </location>
    <ligand>
        <name>GTP</name>
        <dbReference type="ChEBI" id="CHEBI:37565"/>
    </ligand>
</feature>
<dbReference type="PANTHER" id="PTHR45782">
    <property type="entry name" value="MITOCHONDRIAL RIBOSOME-ASSOCIATED GTPASE 1"/>
    <property type="match status" value="1"/>
</dbReference>
<dbReference type="AlphaFoldDB" id="A0A1J0AD38"/>
<dbReference type="EMBL" id="CP017675">
    <property type="protein sequence ID" value="APB33835.1"/>
    <property type="molecule type" value="Genomic_DNA"/>
</dbReference>
<dbReference type="OrthoDB" id="9779790at2"/>
<evidence type="ECO:0000256" key="2">
    <source>
        <dbReference type="ARBA" id="ARBA00023134"/>
    </source>
</evidence>
<protein>
    <recommendedName>
        <fullName evidence="3">Ribosome biogenesis GTPase A</fullName>
    </recommendedName>
</protein>
<dbReference type="Pfam" id="PF01926">
    <property type="entry name" value="MMR_HSR1"/>
    <property type="match status" value="1"/>
</dbReference>
<accession>A0A1J0AD38</accession>
<reference evidence="6 7" key="1">
    <citation type="submission" date="2016-10" db="EMBL/GenBank/DDBJ databases">
        <title>Description of Gloeomargarita lithophora gen. nov., sp. nov., a thylakoid-bearing basal-branching cyanobacterium with intracellular carbonates, and proposal for Gloeomargaritales ord. nov.</title>
        <authorList>
            <person name="Moreira D."/>
            <person name="Tavera R."/>
            <person name="Benzerara K."/>
            <person name="Skouri-Panet F."/>
            <person name="Couradeau E."/>
            <person name="Gerard E."/>
            <person name="Loussert C."/>
            <person name="Novelo E."/>
            <person name="Zivanovic Y."/>
            <person name="Lopez-Garcia P."/>
        </authorList>
    </citation>
    <scope>NUCLEOTIDE SEQUENCE [LARGE SCALE GENOMIC DNA]</scope>
    <source>
        <strain evidence="6 7">D10</strain>
    </source>
</reference>
<dbReference type="InterPro" id="IPR006073">
    <property type="entry name" value="GTP-bd"/>
</dbReference>
<dbReference type="GO" id="GO:0003924">
    <property type="term" value="F:GTPase activity"/>
    <property type="evidence" value="ECO:0007669"/>
    <property type="project" value="TreeGrafter"/>
</dbReference>
<dbReference type="CDD" id="cd01856">
    <property type="entry name" value="YlqF"/>
    <property type="match status" value="1"/>
</dbReference>
<dbReference type="InterPro" id="IPR027417">
    <property type="entry name" value="P-loop_NTPase"/>
</dbReference>
<feature type="domain" description="G" evidence="5">
    <location>
        <begin position="123"/>
        <end position="178"/>
    </location>
</feature>
<dbReference type="PRINTS" id="PR00326">
    <property type="entry name" value="GTP1OBG"/>
</dbReference>
<dbReference type="NCBIfam" id="TIGR03596">
    <property type="entry name" value="GTPase_YlqF"/>
    <property type="match status" value="1"/>
</dbReference>
<keyword evidence="7" id="KW-1185">Reference proteome</keyword>
<evidence type="ECO:0000256" key="1">
    <source>
        <dbReference type="ARBA" id="ARBA00022741"/>
    </source>
</evidence>
<gene>
    <name evidence="6" type="primary">rbgA</name>
    <name evidence="6" type="ORF">GlitD10_1512</name>
</gene>
<comment type="subcellular location">
    <subcellularLocation>
        <location evidence="3">Cytoplasm</location>
    </subcellularLocation>
</comment>
<dbReference type="Gene3D" id="1.10.1580.10">
    <property type="match status" value="1"/>
</dbReference>
<keyword evidence="1 3" id="KW-0547">Nucleotide-binding</keyword>
<keyword evidence="3" id="KW-0963">Cytoplasm</keyword>
<dbReference type="InterPro" id="IPR019991">
    <property type="entry name" value="GTP-bd_ribosome_bgen"/>
</dbReference>
<feature type="binding site" evidence="4">
    <location>
        <begin position="59"/>
        <end position="62"/>
    </location>
    <ligand>
        <name>GTP</name>
        <dbReference type="ChEBI" id="CHEBI:37565"/>
    </ligand>
</feature>
<evidence type="ECO:0000256" key="3">
    <source>
        <dbReference type="PIRNR" id="PIRNR006230"/>
    </source>
</evidence>
<dbReference type="PANTHER" id="PTHR45782:SF5">
    <property type="entry name" value="DAR GTPASE 3, CHLOROPLASTIC"/>
    <property type="match status" value="1"/>
</dbReference>
<dbReference type="GO" id="GO:0005525">
    <property type="term" value="F:GTP binding"/>
    <property type="evidence" value="ECO:0007669"/>
    <property type="project" value="UniProtKB-KW"/>
</dbReference>
<dbReference type="GO" id="GO:0006412">
    <property type="term" value="P:translation"/>
    <property type="evidence" value="ECO:0007669"/>
    <property type="project" value="TreeGrafter"/>
</dbReference>
<evidence type="ECO:0000313" key="7">
    <source>
        <dbReference type="Proteomes" id="UP000180235"/>
    </source>
</evidence>
<dbReference type="PIRSF" id="PIRSF006230">
    <property type="entry name" value="MG442"/>
    <property type="match status" value="1"/>
</dbReference>
<dbReference type="InterPro" id="IPR023179">
    <property type="entry name" value="GTP-bd_ortho_bundle_sf"/>
</dbReference>
<name>A0A1J0AD38_9CYAN</name>
<evidence type="ECO:0000259" key="5">
    <source>
        <dbReference type="Pfam" id="PF01926"/>
    </source>
</evidence>